<name>A0A383BRJ2_9ZZZZ</name>
<protein>
    <recommendedName>
        <fullName evidence="2">Fibronectin type-III domain-containing protein</fullName>
    </recommendedName>
</protein>
<dbReference type="CDD" id="cd00063">
    <property type="entry name" value="FN3"/>
    <property type="match status" value="1"/>
</dbReference>
<evidence type="ECO:0000313" key="1">
    <source>
        <dbReference type="EMBL" id="SVE22471.1"/>
    </source>
</evidence>
<dbReference type="InterPro" id="IPR036116">
    <property type="entry name" value="FN3_sf"/>
</dbReference>
<gene>
    <name evidence="1" type="ORF">METZ01_LOCUS475325</name>
</gene>
<dbReference type="Gene3D" id="2.60.40.10">
    <property type="entry name" value="Immunoglobulins"/>
    <property type="match status" value="1"/>
</dbReference>
<reference evidence="1" key="1">
    <citation type="submission" date="2018-05" db="EMBL/GenBank/DDBJ databases">
        <authorList>
            <person name="Lanie J.A."/>
            <person name="Ng W.-L."/>
            <person name="Kazmierczak K.M."/>
            <person name="Andrzejewski T.M."/>
            <person name="Davidsen T.M."/>
            <person name="Wayne K.J."/>
            <person name="Tettelin H."/>
            <person name="Glass J.I."/>
            <person name="Rusch D."/>
            <person name="Podicherti R."/>
            <person name="Tsui H.-C.T."/>
            <person name="Winkler M.E."/>
        </authorList>
    </citation>
    <scope>NUCLEOTIDE SEQUENCE</scope>
</reference>
<feature type="non-terminal residue" evidence="1">
    <location>
        <position position="244"/>
    </location>
</feature>
<organism evidence="1">
    <name type="scientific">marine metagenome</name>
    <dbReference type="NCBI Taxonomy" id="408172"/>
    <lineage>
        <taxon>unclassified sequences</taxon>
        <taxon>metagenomes</taxon>
        <taxon>ecological metagenomes</taxon>
    </lineage>
</organism>
<dbReference type="InterPro" id="IPR013783">
    <property type="entry name" value="Ig-like_fold"/>
</dbReference>
<feature type="non-terminal residue" evidence="1">
    <location>
        <position position="1"/>
    </location>
</feature>
<sequence>NTADGYENNYDNCSDMSDSPDAVYKYTPTTDTTLSISTCYSGFDTKVYVFENTDETMIACNEDAGFYDYYYCGYYTSYLDSVTMTANNDYYIVVDGWGGDAGLYNLQVFARGDTNYTEGWDYDMVVTDPNHDPEQKALAVEEHLATIEINNNSSRSLTGYQVLRETNSEWPVIATTSNTMYSDENLATGTDESYSYRVKSVYDGGLSDPTPTVTVTPFAPITIPTPVNFTASANGWIINLEWEQ</sequence>
<accession>A0A383BRJ2</accession>
<evidence type="ECO:0008006" key="2">
    <source>
        <dbReference type="Google" id="ProtNLM"/>
    </source>
</evidence>
<dbReference type="InterPro" id="IPR003961">
    <property type="entry name" value="FN3_dom"/>
</dbReference>
<dbReference type="EMBL" id="UINC01202592">
    <property type="protein sequence ID" value="SVE22471.1"/>
    <property type="molecule type" value="Genomic_DNA"/>
</dbReference>
<dbReference type="AlphaFoldDB" id="A0A383BRJ2"/>
<proteinExistence type="predicted"/>
<dbReference type="SUPFAM" id="SSF49265">
    <property type="entry name" value="Fibronectin type III"/>
    <property type="match status" value="1"/>
</dbReference>